<dbReference type="EMBL" id="BKCJ010033935">
    <property type="protein sequence ID" value="GEV77645.1"/>
    <property type="molecule type" value="Genomic_DNA"/>
</dbReference>
<evidence type="ECO:0000256" key="5">
    <source>
        <dbReference type="ARBA" id="ARBA00022842"/>
    </source>
</evidence>
<feature type="domain" description="Reverse transcriptase Ty1/copia-type" evidence="13">
    <location>
        <begin position="716"/>
        <end position="780"/>
    </location>
</feature>
<keyword evidence="1" id="KW-0540">Nuclease</keyword>
<dbReference type="Pfam" id="PF07727">
    <property type="entry name" value="RVT_2"/>
    <property type="match status" value="1"/>
</dbReference>
<feature type="coiled-coil region" evidence="11">
    <location>
        <begin position="127"/>
        <end position="238"/>
    </location>
</feature>
<evidence type="ECO:0000259" key="15">
    <source>
        <dbReference type="Pfam" id="PF25597"/>
    </source>
</evidence>
<dbReference type="Pfam" id="PF25597">
    <property type="entry name" value="SH3_retrovirus"/>
    <property type="match status" value="1"/>
</dbReference>
<keyword evidence="9" id="KW-0233">DNA recombination</keyword>
<dbReference type="SUPFAM" id="SSF53098">
    <property type="entry name" value="Ribonuclease H-like"/>
    <property type="match status" value="1"/>
</dbReference>
<feature type="compositionally biased region" description="Low complexity" evidence="12">
    <location>
        <begin position="655"/>
        <end position="665"/>
    </location>
</feature>
<dbReference type="GO" id="GO:0015074">
    <property type="term" value="P:DNA integration"/>
    <property type="evidence" value="ECO:0007669"/>
    <property type="project" value="UniProtKB-KW"/>
</dbReference>
<dbReference type="Pfam" id="PF13976">
    <property type="entry name" value="gag_pre-integrs"/>
    <property type="match status" value="1"/>
</dbReference>
<name>A0A699GQA1_TANCI</name>
<feature type="domain" description="GAG-pre-integrase" evidence="14">
    <location>
        <begin position="408"/>
        <end position="457"/>
    </location>
</feature>
<evidence type="ECO:0000256" key="10">
    <source>
        <dbReference type="ARBA" id="ARBA00023268"/>
    </source>
</evidence>
<dbReference type="InterPro" id="IPR012337">
    <property type="entry name" value="RNaseH-like_sf"/>
</dbReference>
<evidence type="ECO:0000256" key="9">
    <source>
        <dbReference type="ARBA" id="ARBA00023172"/>
    </source>
</evidence>
<dbReference type="InterPro" id="IPR013103">
    <property type="entry name" value="RVT_2"/>
</dbReference>
<gene>
    <name evidence="16" type="ORF">Tci_149622</name>
</gene>
<dbReference type="GO" id="GO:0003887">
    <property type="term" value="F:DNA-directed DNA polymerase activity"/>
    <property type="evidence" value="ECO:0007669"/>
    <property type="project" value="UniProtKB-KW"/>
</dbReference>
<dbReference type="GO" id="GO:0006310">
    <property type="term" value="P:DNA recombination"/>
    <property type="evidence" value="ECO:0007669"/>
    <property type="project" value="UniProtKB-KW"/>
</dbReference>
<evidence type="ECO:0000259" key="14">
    <source>
        <dbReference type="Pfam" id="PF13976"/>
    </source>
</evidence>
<feature type="domain" description="Retroviral polymerase SH3-like" evidence="15">
    <location>
        <begin position="538"/>
        <end position="591"/>
    </location>
</feature>
<keyword evidence="8" id="KW-0548">Nucleotidyltransferase</keyword>
<evidence type="ECO:0000313" key="16">
    <source>
        <dbReference type="EMBL" id="GEV77645.1"/>
    </source>
</evidence>
<proteinExistence type="predicted"/>
<keyword evidence="10" id="KW-0511">Multifunctional enzyme</keyword>
<sequence length="838" mass="95723">MNEKMKTPLWTHHKINIRPPDYSKENFLVTFTPQIQLTSEQMFWSKDVLEIKTEALKEQAKAAKPVKALMVYPPNTPVRLVPRTRKKRITPTGFTKGERGFEQTKECYLTEVLSFFKTLKEHFKVIQKALTTEIKEMKAIFDELEAEVDQNTVNIKFSKMHDAHTVVQARCLELETELSKLKDKIQKDDHKVMDGPDFDSVFEIKKLKASIQGKDNAIRKLRTQISQLHETHSEADRNLDFRALDFQITQLTEKITRAKHIDQMTALLTENENLKVQINAKLKCVTIDSITPKVLAPGMYVIDVEPILPRLGNNREVYLDYLKHLKESVATLREIIKEAKVERPLDRSVTYACLYTKHSQELLEYVVQIILWYLDSGCSKHMTEDCSRLRNFMKKFTETVRFGSRGFNLYTISVEDIMKSSPICLLSKASKTKSWLWHHRLNHLNFGTINDLARKNLQIQVGLNKTVRFIRTDNGTDFVNHDLTTIMKVSAFFIKKVVATAYYTQNQSLIHTRYNKTPYELVHNKKPDLTFLRVFGALCYPTNDSEDLGKLQPTADIGIFVGYAPCRKGYRIYNKRTRRIMETVHVQFDELFEPLPPVTLCTPTNKDLDILFQPMFDEYLEPPRVDRPASPAPAVPVLVNSADTPSSTAIDQDAHSPSHSPSSSALQSLCLHQGVSAESSLIDENPFAPVDKDPFINIFAPEPTFAASSSRDANSANSTYWIYKLKLDEYGDVLKNKARLVAKGYQQEEGIDFKESFAPVARIEAIRIFITNSASKNMTIIKWITSDTCVSSEEGPVWFKAGSSGMKFKMDPCDPIDTPMVDRLKLDEDPLGIPVDQT</sequence>
<evidence type="ECO:0000256" key="3">
    <source>
        <dbReference type="ARBA" id="ARBA00022759"/>
    </source>
</evidence>
<evidence type="ECO:0000256" key="1">
    <source>
        <dbReference type="ARBA" id="ARBA00022722"/>
    </source>
</evidence>
<dbReference type="GO" id="GO:0016787">
    <property type="term" value="F:hydrolase activity"/>
    <property type="evidence" value="ECO:0007669"/>
    <property type="project" value="UniProtKB-KW"/>
</dbReference>
<dbReference type="GO" id="GO:0004519">
    <property type="term" value="F:endonuclease activity"/>
    <property type="evidence" value="ECO:0007669"/>
    <property type="project" value="UniProtKB-KW"/>
</dbReference>
<organism evidence="16">
    <name type="scientific">Tanacetum cinerariifolium</name>
    <name type="common">Dalmatian daisy</name>
    <name type="synonym">Chrysanthemum cinerariifolium</name>
    <dbReference type="NCBI Taxonomy" id="118510"/>
    <lineage>
        <taxon>Eukaryota</taxon>
        <taxon>Viridiplantae</taxon>
        <taxon>Streptophyta</taxon>
        <taxon>Embryophyta</taxon>
        <taxon>Tracheophyta</taxon>
        <taxon>Spermatophyta</taxon>
        <taxon>Magnoliopsida</taxon>
        <taxon>eudicotyledons</taxon>
        <taxon>Gunneridae</taxon>
        <taxon>Pentapetalae</taxon>
        <taxon>asterids</taxon>
        <taxon>campanulids</taxon>
        <taxon>Asterales</taxon>
        <taxon>Asteraceae</taxon>
        <taxon>Asteroideae</taxon>
        <taxon>Anthemideae</taxon>
        <taxon>Anthemidinae</taxon>
        <taxon>Tanacetum</taxon>
    </lineage>
</organism>
<keyword evidence="7" id="KW-0695">RNA-directed DNA polymerase</keyword>
<keyword evidence="3" id="KW-0255">Endonuclease</keyword>
<dbReference type="InterPro" id="IPR025724">
    <property type="entry name" value="GAG-pre-integrase_dom"/>
</dbReference>
<dbReference type="InterPro" id="IPR057670">
    <property type="entry name" value="SH3_retrovirus"/>
</dbReference>
<evidence type="ECO:0000256" key="4">
    <source>
        <dbReference type="ARBA" id="ARBA00022801"/>
    </source>
</evidence>
<evidence type="ECO:0000256" key="6">
    <source>
        <dbReference type="ARBA" id="ARBA00022908"/>
    </source>
</evidence>
<protein>
    <recommendedName>
        <fullName evidence="17">Integrase, catalytic region, zinc finger, CCHC-type, peptidase aspartic, catalytic</fullName>
    </recommendedName>
</protein>
<feature type="region of interest" description="Disordered" evidence="12">
    <location>
        <begin position="625"/>
        <end position="665"/>
    </location>
</feature>
<dbReference type="AlphaFoldDB" id="A0A699GQA1"/>
<keyword evidence="6" id="KW-0229">DNA integration</keyword>
<keyword evidence="11" id="KW-0175">Coiled coil</keyword>
<evidence type="ECO:0000256" key="2">
    <source>
        <dbReference type="ARBA" id="ARBA00022723"/>
    </source>
</evidence>
<evidence type="ECO:0000259" key="13">
    <source>
        <dbReference type="Pfam" id="PF07727"/>
    </source>
</evidence>
<dbReference type="PANTHER" id="PTHR42648:SF11">
    <property type="entry name" value="TRANSPOSON TY4-P GAG-POL POLYPROTEIN"/>
    <property type="match status" value="1"/>
</dbReference>
<comment type="caution">
    <text evidence="16">The sequence shown here is derived from an EMBL/GenBank/DDBJ whole genome shotgun (WGS) entry which is preliminary data.</text>
</comment>
<dbReference type="PANTHER" id="PTHR42648">
    <property type="entry name" value="TRANSPOSASE, PUTATIVE-RELATED"/>
    <property type="match status" value="1"/>
</dbReference>
<keyword evidence="8" id="KW-0808">Transferase</keyword>
<evidence type="ECO:0008006" key="17">
    <source>
        <dbReference type="Google" id="ProtNLM"/>
    </source>
</evidence>
<reference evidence="16" key="1">
    <citation type="journal article" date="2019" name="Sci. Rep.">
        <title>Draft genome of Tanacetum cinerariifolium, the natural source of mosquito coil.</title>
        <authorList>
            <person name="Yamashiro T."/>
            <person name="Shiraishi A."/>
            <person name="Satake H."/>
            <person name="Nakayama K."/>
        </authorList>
    </citation>
    <scope>NUCLEOTIDE SEQUENCE</scope>
</reference>
<evidence type="ECO:0000256" key="7">
    <source>
        <dbReference type="ARBA" id="ARBA00022918"/>
    </source>
</evidence>
<dbReference type="GO" id="GO:0003964">
    <property type="term" value="F:RNA-directed DNA polymerase activity"/>
    <property type="evidence" value="ECO:0007669"/>
    <property type="project" value="UniProtKB-KW"/>
</dbReference>
<keyword evidence="2" id="KW-0479">Metal-binding</keyword>
<keyword evidence="5" id="KW-0460">Magnesium</keyword>
<accession>A0A699GQA1</accession>
<keyword evidence="8" id="KW-0239">DNA-directed DNA polymerase</keyword>
<keyword evidence="4" id="KW-0378">Hydrolase</keyword>
<dbReference type="InterPro" id="IPR039537">
    <property type="entry name" value="Retrotran_Ty1/copia-like"/>
</dbReference>
<evidence type="ECO:0000256" key="8">
    <source>
        <dbReference type="ARBA" id="ARBA00022932"/>
    </source>
</evidence>
<dbReference type="GO" id="GO:0046872">
    <property type="term" value="F:metal ion binding"/>
    <property type="evidence" value="ECO:0007669"/>
    <property type="project" value="UniProtKB-KW"/>
</dbReference>
<evidence type="ECO:0000256" key="11">
    <source>
        <dbReference type="SAM" id="Coils"/>
    </source>
</evidence>
<evidence type="ECO:0000256" key="12">
    <source>
        <dbReference type="SAM" id="MobiDB-lite"/>
    </source>
</evidence>